<keyword evidence="9" id="KW-0227">DNA damage</keyword>
<evidence type="ECO:0000256" key="16">
    <source>
        <dbReference type="ARBA" id="ARBA00023204"/>
    </source>
</evidence>
<evidence type="ECO:0000256" key="3">
    <source>
        <dbReference type="ARBA" id="ARBA00022598"/>
    </source>
</evidence>
<dbReference type="Pfam" id="PF01068">
    <property type="entry name" value="DNA_ligase_A_M"/>
    <property type="match status" value="1"/>
</dbReference>
<comment type="caution">
    <text evidence="23">The sequence shown here is derived from an EMBL/GenBank/DDBJ whole genome shotgun (WGS) entry which is preliminary data.</text>
</comment>
<keyword evidence="10" id="KW-0378">Hydrolase</keyword>
<dbReference type="InterPro" id="IPR052171">
    <property type="entry name" value="NHEJ_LigD"/>
</dbReference>
<evidence type="ECO:0000256" key="15">
    <source>
        <dbReference type="ARBA" id="ARBA00023172"/>
    </source>
</evidence>
<dbReference type="PANTHER" id="PTHR42705:SF2">
    <property type="entry name" value="BIFUNCTIONAL NON-HOMOLOGOUS END JOINING PROTEIN LIGD"/>
    <property type="match status" value="1"/>
</dbReference>
<name>A0A2N5Y744_9GAMM</name>
<dbReference type="Pfam" id="PF04679">
    <property type="entry name" value="DNA_ligase_A_C"/>
    <property type="match status" value="1"/>
</dbReference>
<keyword evidence="14" id="KW-0238">DNA-binding</keyword>
<keyword evidence="12" id="KW-0067">ATP-binding</keyword>
<dbReference type="CDD" id="cd07906">
    <property type="entry name" value="Adenylation_DNA_ligase_LigD_LigC"/>
    <property type="match status" value="1"/>
</dbReference>
<dbReference type="EC" id="6.5.1.1" evidence="2"/>
<evidence type="ECO:0000259" key="22">
    <source>
        <dbReference type="PROSITE" id="PS50160"/>
    </source>
</evidence>
<dbReference type="NCBIfam" id="TIGR02778">
    <property type="entry name" value="ligD_pol"/>
    <property type="match status" value="1"/>
</dbReference>
<dbReference type="EMBL" id="PKLZ01000001">
    <property type="protein sequence ID" value="PLW84213.1"/>
    <property type="molecule type" value="Genomic_DNA"/>
</dbReference>
<dbReference type="GO" id="GO:0006310">
    <property type="term" value="P:DNA recombination"/>
    <property type="evidence" value="ECO:0007669"/>
    <property type="project" value="UniProtKB-KW"/>
</dbReference>
<gene>
    <name evidence="23" type="primary">ligD</name>
    <name evidence="23" type="ORF">CWI75_02385</name>
</gene>
<evidence type="ECO:0000256" key="12">
    <source>
        <dbReference type="ARBA" id="ARBA00022840"/>
    </source>
</evidence>
<dbReference type="InterPro" id="IPR033651">
    <property type="entry name" value="PaeLigD_Pol-like"/>
</dbReference>
<dbReference type="Gene3D" id="3.30.470.30">
    <property type="entry name" value="DNA ligase/mRNA capping enzyme"/>
    <property type="match status" value="1"/>
</dbReference>
<dbReference type="NCBIfam" id="TIGR02776">
    <property type="entry name" value="NHEJ_ligase_prk"/>
    <property type="match status" value="1"/>
</dbReference>
<dbReference type="InterPro" id="IPR012310">
    <property type="entry name" value="DNA_ligase_ATP-dep_cent"/>
</dbReference>
<feature type="domain" description="ATP-dependent DNA ligase family profile" evidence="22">
    <location>
        <begin position="331"/>
        <end position="459"/>
    </location>
</feature>
<dbReference type="Pfam" id="PF13298">
    <property type="entry name" value="LigD_N"/>
    <property type="match status" value="1"/>
</dbReference>
<keyword evidence="16" id="KW-0234">DNA repair</keyword>
<evidence type="ECO:0000256" key="11">
    <source>
        <dbReference type="ARBA" id="ARBA00022839"/>
    </source>
</evidence>
<organism evidence="23 24">
    <name type="scientific">Kineobactrum sediminis</name>
    <dbReference type="NCBI Taxonomy" id="1905677"/>
    <lineage>
        <taxon>Bacteria</taxon>
        <taxon>Pseudomonadati</taxon>
        <taxon>Pseudomonadota</taxon>
        <taxon>Gammaproteobacteria</taxon>
        <taxon>Cellvibrionales</taxon>
        <taxon>Halieaceae</taxon>
        <taxon>Kineobactrum</taxon>
    </lineage>
</organism>
<evidence type="ECO:0000256" key="18">
    <source>
        <dbReference type="ARBA" id="ARBA00023268"/>
    </source>
</evidence>
<comment type="catalytic activity">
    <reaction evidence="20">
        <text>ATP + (deoxyribonucleotide)n-3'-hydroxyl + 5'-phospho-(deoxyribonucleotide)m = (deoxyribonucleotide)n+m + AMP + diphosphate.</text>
        <dbReference type="EC" id="6.5.1.1"/>
    </reaction>
</comment>
<evidence type="ECO:0000256" key="20">
    <source>
        <dbReference type="ARBA" id="ARBA00034003"/>
    </source>
</evidence>
<sequence length="868" mass="98119">MVQPEPGSWRNPGKRSQIVTEKLELYRSKRDFSRTAEPSGSEGASPGECLYVMHKHAASHDHFDLRLEQDGVLRSWALPKGPSLEPGEKRLAVEVEDHPLEYGEFEGVIPREEYGGGTIMLWDRGRWRQFGKSTKDKLDFELQGAKLTGHWTLVRMRGKPTDRNRGDRDWLLIKRTDETGQELNPDDLSIVSGRSMEEIAREEKPKNKRAVDAHDKAVPDPSRIDRARRAELRELPSPQLATLVETAPEGEDWIHEIKYDGYRLLAWLDKGEATIITRNGKDWTRRFPELAEALATLPVQSALIDGEIASFDENGAASFRRLQESLANSRRRGHTGELVFLAFDLLYLNGYDLRNSPLLERKRTLEQLLQTLPQLTARVRYSDHVQGHGADFHEQVCQLGLEGMVSKRADARYRSGRQGSWVKVKCTAQDEFVVGGYTRPSGARSGFGSLLLGAFGKKGLDYVGRVGSGFTQRQLDQLHRTLRQLETDSCPFETEVPGSTGARWVEPNLVVDVEFTERTGSGVLRHPVFRGLREDKDPATVRAKPESPAVPPARIERGTAGSKRGKRGDQEVAGIKLSHADRILYPEQGVTKLELARYYEDIQEWILPHLASRPLVLLRCPEGWEQECFFQKHPGKNFASGVPRIAIRENDDSERDYVYVRTISDVIALVQFNVLEFHPWGSQVESIEMPDTIIFDLDPGPDVSWARIAGVAMDLRERLDGLGLASFLQATGGKGLHLIVPLKPGSTWDEVKQFSHAVSRAHAQDDPRNLTTNMAKKKRQGRIFLDYLRNGRGSTSIGRYSLRARKNAPVATPLRWDELTSRVNSNRYTISNIRRRLGALREDPWKDYEASRVAITSRMRRQVGLEKS</sequence>
<evidence type="ECO:0000256" key="5">
    <source>
        <dbReference type="ARBA" id="ARBA00022695"/>
    </source>
</evidence>
<evidence type="ECO:0000256" key="19">
    <source>
        <dbReference type="ARBA" id="ARBA00029943"/>
    </source>
</evidence>
<dbReference type="Proteomes" id="UP000234845">
    <property type="component" value="Unassembled WGS sequence"/>
</dbReference>
<dbReference type="CDD" id="cd04862">
    <property type="entry name" value="PaeLigD_Pol_like"/>
    <property type="match status" value="1"/>
</dbReference>
<dbReference type="PROSITE" id="PS50160">
    <property type="entry name" value="DNA_LIGASE_A3"/>
    <property type="match status" value="1"/>
</dbReference>
<evidence type="ECO:0000256" key="10">
    <source>
        <dbReference type="ARBA" id="ARBA00022801"/>
    </source>
</evidence>
<proteinExistence type="predicted"/>
<dbReference type="Gene3D" id="2.40.50.140">
    <property type="entry name" value="Nucleic acid-binding proteins"/>
    <property type="match status" value="1"/>
</dbReference>
<dbReference type="OrthoDB" id="9802472at2"/>
<keyword evidence="5" id="KW-0548">Nucleotidyltransferase</keyword>
<evidence type="ECO:0000256" key="13">
    <source>
        <dbReference type="ARBA" id="ARBA00022932"/>
    </source>
</evidence>
<dbReference type="AlphaFoldDB" id="A0A2N5Y744"/>
<dbReference type="PANTHER" id="PTHR42705">
    <property type="entry name" value="BIFUNCTIONAL NON-HOMOLOGOUS END JOINING PROTEIN LIGD"/>
    <property type="match status" value="1"/>
</dbReference>
<keyword evidence="8" id="KW-0547">Nucleotide-binding</keyword>
<dbReference type="GO" id="GO:0003910">
    <property type="term" value="F:DNA ligase (ATP) activity"/>
    <property type="evidence" value="ECO:0007669"/>
    <property type="project" value="UniProtKB-EC"/>
</dbReference>
<dbReference type="InterPro" id="IPR012340">
    <property type="entry name" value="NA-bd_OB-fold"/>
</dbReference>
<dbReference type="GO" id="GO:0005524">
    <property type="term" value="F:ATP binding"/>
    <property type="evidence" value="ECO:0007669"/>
    <property type="project" value="UniProtKB-KW"/>
</dbReference>
<dbReference type="InterPro" id="IPR014143">
    <property type="entry name" value="NHEJ_ligase_prk"/>
</dbReference>
<dbReference type="Gene3D" id="3.90.920.10">
    <property type="entry name" value="DNA primase, PRIM domain"/>
    <property type="match status" value="1"/>
</dbReference>
<comment type="cofactor">
    <cofactor evidence="1">
        <name>Mn(2+)</name>
        <dbReference type="ChEBI" id="CHEBI:29035"/>
    </cofactor>
</comment>
<evidence type="ECO:0000256" key="9">
    <source>
        <dbReference type="ARBA" id="ARBA00022763"/>
    </source>
</evidence>
<dbReference type="SUPFAM" id="SSF50249">
    <property type="entry name" value="Nucleic acid-binding proteins"/>
    <property type="match status" value="1"/>
</dbReference>
<evidence type="ECO:0000256" key="17">
    <source>
        <dbReference type="ARBA" id="ARBA00023211"/>
    </source>
</evidence>
<evidence type="ECO:0000256" key="14">
    <source>
        <dbReference type="ARBA" id="ARBA00023125"/>
    </source>
</evidence>
<keyword evidence="24" id="KW-1185">Reference proteome</keyword>
<dbReference type="NCBIfam" id="TIGR02777">
    <property type="entry name" value="LigD_PE_dom"/>
    <property type="match status" value="1"/>
</dbReference>
<feature type="region of interest" description="Disordered" evidence="21">
    <location>
        <begin position="538"/>
        <end position="569"/>
    </location>
</feature>
<evidence type="ECO:0000256" key="7">
    <source>
        <dbReference type="ARBA" id="ARBA00022723"/>
    </source>
</evidence>
<keyword evidence="4" id="KW-0808">Transferase</keyword>
<dbReference type="Gene3D" id="3.30.1490.70">
    <property type="match status" value="1"/>
</dbReference>
<reference evidence="24" key="1">
    <citation type="submission" date="2017-11" db="EMBL/GenBank/DDBJ databases">
        <title>The draft genome sequence of Chromatocurvus sp. F02.</title>
        <authorList>
            <person name="Du Z.-J."/>
            <person name="Chang Y.-Q."/>
        </authorList>
    </citation>
    <scope>NUCLEOTIDE SEQUENCE [LARGE SCALE GENOMIC DNA]</scope>
    <source>
        <strain evidence="24">F02</strain>
    </source>
</reference>
<evidence type="ECO:0000256" key="2">
    <source>
        <dbReference type="ARBA" id="ARBA00012727"/>
    </source>
</evidence>
<dbReference type="Pfam" id="PF21686">
    <property type="entry name" value="LigD_Prim-Pol"/>
    <property type="match status" value="1"/>
</dbReference>
<dbReference type="NCBIfam" id="NF004628">
    <property type="entry name" value="PRK05972.1"/>
    <property type="match status" value="1"/>
</dbReference>
<evidence type="ECO:0000256" key="6">
    <source>
        <dbReference type="ARBA" id="ARBA00022722"/>
    </source>
</evidence>
<evidence type="ECO:0000313" key="24">
    <source>
        <dbReference type="Proteomes" id="UP000234845"/>
    </source>
</evidence>
<dbReference type="GO" id="GO:0003677">
    <property type="term" value="F:DNA binding"/>
    <property type="evidence" value="ECO:0007669"/>
    <property type="project" value="UniProtKB-KW"/>
</dbReference>
<keyword evidence="6" id="KW-0540">Nuclease</keyword>
<dbReference type="CDD" id="cd07971">
    <property type="entry name" value="OBF_DNA_ligase_LigD"/>
    <property type="match status" value="1"/>
</dbReference>
<keyword evidence="13" id="KW-0239">DNA-directed DNA polymerase</keyword>
<keyword evidence="15" id="KW-0233">DNA recombination</keyword>
<keyword evidence="7" id="KW-0479">Metal-binding</keyword>
<keyword evidence="3 23" id="KW-0436">Ligase</keyword>
<dbReference type="InterPro" id="IPR014144">
    <property type="entry name" value="LigD_PE_domain"/>
</dbReference>
<dbReference type="InterPro" id="IPR014145">
    <property type="entry name" value="LigD_pol_dom"/>
</dbReference>
<keyword evidence="17" id="KW-0464">Manganese</keyword>
<accession>A0A2N5Y744</accession>
<dbReference type="GO" id="GO:0046872">
    <property type="term" value="F:metal ion binding"/>
    <property type="evidence" value="ECO:0007669"/>
    <property type="project" value="UniProtKB-KW"/>
</dbReference>
<evidence type="ECO:0000256" key="4">
    <source>
        <dbReference type="ARBA" id="ARBA00022679"/>
    </source>
</evidence>
<dbReference type="InterPro" id="IPR014146">
    <property type="entry name" value="LigD_ligase_dom"/>
</dbReference>
<evidence type="ECO:0000256" key="21">
    <source>
        <dbReference type="SAM" id="MobiDB-lite"/>
    </source>
</evidence>
<dbReference type="SUPFAM" id="SSF56091">
    <property type="entry name" value="DNA ligase/mRNA capping enzyme, catalytic domain"/>
    <property type="match status" value="1"/>
</dbReference>
<evidence type="ECO:0000256" key="8">
    <source>
        <dbReference type="ARBA" id="ARBA00022741"/>
    </source>
</evidence>
<dbReference type="GO" id="GO:0006281">
    <property type="term" value="P:DNA repair"/>
    <property type="evidence" value="ECO:0007669"/>
    <property type="project" value="UniProtKB-KW"/>
</dbReference>
<dbReference type="GO" id="GO:0004527">
    <property type="term" value="F:exonuclease activity"/>
    <property type="evidence" value="ECO:0007669"/>
    <property type="project" value="UniProtKB-KW"/>
</dbReference>
<dbReference type="InterPro" id="IPR012309">
    <property type="entry name" value="DNA_ligase_ATP-dep_C"/>
</dbReference>
<evidence type="ECO:0000256" key="1">
    <source>
        <dbReference type="ARBA" id="ARBA00001936"/>
    </source>
</evidence>
<protein>
    <recommendedName>
        <fullName evidence="2">DNA ligase (ATP)</fullName>
        <ecNumber evidence="2">6.5.1.1</ecNumber>
    </recommendedName>
    <alternativeName>
        <fullName evidence="19">NHEJ DNA polymerase</fullName>
    </alternativeName>
</protein>
<keyword evidence="11" id="KW-0269">Exonuclease</keyword>
<dbReference type="NCBIfam" id="TIGR02779">
    <property type="entry name" value="NHEJ_ligase_lig"/>
    <property type="match status" value="1"/>
</dbReference>
<dbReference type="GO" id="GO:0003887">
    <property type="term" value="F:DNA-directed DNA polymerase activity"/>
    <property type="evidence" value="ECO:0007669"/>
    <property type="project" value="UniProtKB-KW"/>
</dbReference>
<evidence type="ECO:0000313" key="23">
    <source>
        <dbReference type="EMBL" id="PLW84213.1"/>
    </source>
</evidence>
<keyword evidence="18" id="KW-0511">Multifunctional enzyme</keyword>